<keyword evidence="5" id="KW-0067">ATP-binding</keyword>
<comment type="caution">
    <text evidence="8">The sequence shown here is derived from an EMBL/GenBank/DDBJ whole genome shotgun (WGS) entry which is preliminary data.</text>
</comment>
<dbReference type="PANTHER" id="PTHR30473:SF1">
    <property type="entry name" value="PHOH-LIKE PROTEIN"/>
    <property type="match status" value="1"/>
</dbReference>
<evidence type="ECO:0000259" key="7">
    <source>
        <dbReference type="Pfam" id="PF02562"/>
    </source>
</evidence>
<dbReference type="PANTHER" id="PTHR30473">
    <property type="entry name" value="PROTEIN PHOH"/>
    <property type="match status" value="1"/>
</dbReference>
<dbReference type="Gene3D" id="3.40.50.300">
    <property type="entry name" value="P-loop containing nucleotide triphosphate hydrolases"/>
    <property type="match status" value="1"/>
</dbReference>
<feature type="domain" description="PhoH-like protein" evidence="7">
    <location>
        <begin position="104"/>
        <end position="308"/>
    </location>
</feature>
<evidence type="ECO:0000256" key="3">
    <source>
        <dbReference type="ARBA" id="ARBA00022490"/>
    </source>
</evidence>
<evidence type="ECO:0000256" key="6">
    <source>
        <dbReference type="ARBA" id="ARBA00039970"/>
    </source>
</evidence>
<reference evidence="8" key="1">
    <citation type="journal article" date="2020" name="mSystems">
        <title>Genome- and Community-Level Interaction Insights into Carbon Utilization and Element Cycling Functions of Hydrothermarchaeota in Hydrothermal Sediment.</title>
        <authorList>
            <person name="Zhou Z."/>
            <person name="Liu Y."/>
            <person name="Xu W."/>
            <person name="Pan J."/>
            <person name="Luo Z.H."/>
            <person name="Li M."/>
        </authorList>
    </citation>
    <scope>NUCLEOTIDE SEQUENCE [LARGE SCALE GENOMIC DNA]</scope>
    <source>
        <strain evidence="8">HyVt-237</strain>
    </source>
</reference>
<dbReference type="InterPro" id="IPR027417">
    <property type="entry name" value="P-loop_NTPase"/>
</dbReference>
<evidence type="ECO:0000256" key="4">
    <source>
        <dbReference type="ARBA" id="ARBA00022741"/>
    </source>
</evidence>
<dbReference type="AlphaFoldDB" id="A0A7C0XB36"/>
<proteinExistence type="inferred from homology"/>
<accession>A0A7C0XB36</accession>
<evidence type="ECO:0000256" key="2">
    <source>
        <dbReference type="ARBA" id="ARBA00010393"/>
    </source>
</evidence>
<keyword evidence="4" id="KW-0547">Nucleotide-binding</keyword>
<gene>
    <name evidence="8" type="ORF">ENG67_03825</name>
</gene>
<protein>
    <recommendedName>
        <fullName evidence="6">PhoH-like protein</fullName>
    </recommendedName>
</protein>
<dbReference type="GO" id="GO:0005524">
    <property type="term" value="F:ATP binding"/>
    <property type="evidence" value="ECO:0007669"/>
    <property type="project" value="UniProtKB-KW"/>
</dbReference>
<dbReference type="EMBL" id="DRBW01000153">
    <property type="protein sequence ID" value="HDM90322.1"/>
    <property type="molecule type" value="Genomic_DNA"/>
</dbReference>
<dbReference type="GO" id="GO:0005829">
    <property type="term" value="C:cytosol"/>
    <property type="evidence" value="ECO:0007669"/>
    <property type="project" value="TreeGrafter"/>
</dbReference>
<keyword evidence="3" id="KW-0963">Cytoplasm</keyword>
<dbReference type="FunFam" id="3.40.50.300:FF:000013">
    <property type="entry name" value="PhoH family ATPase"/>
    <property type="match status" value="1"/>
</dbReference>
<dbReference type="SUPFAM" id="SSF52540">
    <property type="entry name" value="P-loop containing nucleoside triphosphate hydrolases"/>
    <property type="match status" value="1"/>
</dbReference>
<comment type="subcellular location">
    <subcellularLocation>
        <location evidence="1">Cytoplasm</location>
    </subcellularLocation>
</comment>
<dbReference type="InterPro" id="IPR003714">
    <property type="entry name" value="PhoH"/>
</dbReference>
<dbReference type="Proteomes" id="UP000885931">
    <property type="component" value="Unassembled WGS sequence"/>
</dbReference>
<evidence type="ECO:0000313" key="8">
    <source>
        <dbReference type="EMBL" id="HDM90322.1"/>
    </source>
</evidence>
<evidence type="ECO:0000256" key="1">
    <source>
        <dbReference type="ARBA" id="ARBA00004496"/>
    </source>
</evidence>
<comment type="similarity">
    <text evidence="2">Belongs to the PhoH family.</text>
</comment>
<sequence length="316" mass="35845">MAVEKKSLSLKGVDLLKLAGIQDSNLNVLREHFPGKLVLRGDEIHITGEKEDIILMEKIIALLKEKLKRDGYLYEEDIIDAIHQVKGTGSKEKEEFVIVTPKKKIVPKSENQRRYLEAIEKNDIVVAIGPAGTGKTFLAVAMALKFLRERRVERIILTRPAVEAGESLGFLPGDFQEKINPYLTPLYDALYAMMPPDRVRRLLDTRVIEIAPLAYMRGRTLSDAFVILDEAQNTKSVQMKMFLTRLGPRSKAVLTGDITQIDLAHQDRSGLVEIQDVLRDIKGITFIYFGPEDVIRHSLVKQIVEAYERHSRKSQE</sequence>
<dbReference type="Pfam" id="PF02562">
    <property type="entry name" value="PhoH"/>
    <property type="match status" value="1"/>
</dbReference>
<organism evidence="8">
    <name type="scientific">candidate division WOR-3 bacterium</name>
    <dbReference type="NCBI Taxonomy" id="2052148"/>
    <lineage>
        <taxon>Bacteria</taxon>
        <taxon>Bacteria division WOR-3</taxon>
    </lineage>
</organism>
<dbReference type="InterPro" id="IPR051451">
    <property type="entry name" value="PhoH2-like"/>
</dbReference>
<name>A0A7C0XB36_UNCW3</name>
<evidence type="ECO:0000256" key="5">
    <source>
        <dbReference type="ARBA" id="ARBA00022840"/>
    </source>
</evidence>